<dbReference type="Proteomes" id="UP000637643">
    <property type="component" value="Unassembled WGS sequence"/>
</dbReference>
<reference evidence="2" key="1">
    <citation type="journal article" date="2014" name="Int. J. Syst. Evol. Microbiol.">
        <title>Complete genome sequence of Corynebacterium casei LMG S-19264T (=DSM 44701T), isolated from a smear-ripened cheese.</title>
        <authorList>
            <consortium name="US DOE Joint Genome Institute (JGI-PGF)"/>
            <person name="Walter F."/>
            <person name="Albersmeier A."/>
            <person name="Kalinowski J."/>
            <person name="Ruckert C."/>
        </authorList>
    </citation>
    <scope>NUCLEOTIDE SEQUENCE</scope>
    <source>
        <strain evidence="2">CGMCC 1.16134</strain>
    </source>
</reference>
<evidence type="ECO:0000313" key="2">
    <source>
        <dbReference type="EMBL" id="GGF85013.1"/>
    </source>
</evidence>
<sequence>MRYLARFPLIWWVQTVLIVVMTFSFPSLNVEALHSSVQEQKAYEPDHSDRKVIKHNRVHYHSPGPLALSRITYPVNTFEVPSALLLPVLCVSFLPLIYKFLKRLLLYPLKFTSHFVAPPPVCLGIA</sequence>
<reference evidence="2" key="2">
    <citation type="submission" date="2020-09" db="EMBL/GenBank/DDBJ databases">
        <authorList>
            <person name="Sun Q."/>
            <person name="Zhou Y."/>
        </authorList>
    </citation>
    <scope>NUCLEOTIDE SEQUENCE</scope>
    <source>
        <strain evidence="2">CGMCC 1.16134</strain>
    </source>
</reference>
<feature type="transmembrane region" description="Helical" evidence="1">
    <location>
        <begin position="9"/>
        <end position="28"/>
    </location>
</feature>
<evidence type="ECO:0000256" key="1">
    <source>
        <dbReference type="SAM" id="Phobius"/>
    </source>
</evidence>
<dbReference type="EMBL" id="BMKR01000012">
    <property type="protein sequence ID" value="GGF85013.1"/>
    <property type="molecule type" value="Genomic_DNA"/>
</dbReference>
<organism evidence="2 3">
    <name type="scientific">Paenibacillus albidus</name>
    <dbReference type="NCBI Taxonomy" id="2041023"/>
    <lineage>
        <taxon>Bacteria</taxon>
        <taxon>Bacillati</taxon>
        <taxon>Bacillota</taxon>
        <taxon>Bacilli</taxon>
        <taxon>Bacillales</taxon>
        <taxon>Paenibacillaceae</taxon>
        <taxon>Paenibacillus</taxon>
    </lineage>
</organism>
<dbReference type="RefSeq" id="WP_189026640.1">
    <property type="nucleotide sequence ID" value="NZ_BMKR01000012.1"/>
</dbReference>
<feature type="transmembrane region" description="Helical" evidence="1">
    <location>
        <begin position="83"/>
        <end position="101"/>
    </location>
</feature>
<keyword evidence="1" id="KW-0472">Membrane</keyword>
<name>A0A917CDV3_9BACL</name>
<accession>A0A917CDV3</accession>
<proteinExistence type="predicted"/>
<protein>
    <submittedName>
        <fullName evidence="2">Uncharacterized protein</fullName>
    </submittedName>
</protein>
<keyword evidence="1" id="KW-1133">Transmembrane helix</keyword>
<gene>
    <name evidence="2" type="ORF">GCM10010912_32840</name>
</gene>
<keyword evidence="3" id="KW-1185">Reference proteome</keyword>
<dbReference type="AlphaFoldDB" id="A0A917CDV3"/>
<keyword evidence="1" id="KW-0812">Transmembrane</keyword>
<evidence type="ECO:0000313" key="3">
    <source>
        <dbReference type="Proteomes" id="UP000637643"/>
    </source>
</evidence>
<comment type="caution">
    <text evidence="2">The sequence shown here is derived from an EMBL/GenBank/DDBJ whole genome shotgun (WGS) entry which is preliminary data.</text>
</comment>